<dbReference type="AlphaFoldDB" id="A0A7L5BU85"/>
<keyword evidence="1" id="KW-1133">Transmembrane helix</keyword>
<dbReference type="Proteomes" id="UP000503336">
    <property type="component" value="Chromosome"/>
</dbReference>
<keyword evidence="1" id="KW-0812">Transmembrane</keyword>
<name>A0A7L5BU85_9RHOB</name>
<reference evidence="2 3" key="1">
    <citation type="submission" date="2020-02" db="EMBL/GenBank/DDBJ databases">
        <title>complete genome sequence of Rhodobacteraceae bacterium.</title>
        <authorList>
            <person name="Park J."/>
            <person name="Kim Y.-S."/>
            <person name="Kim K.-H."/>
        </authorList>
    </citation>
    <scope>NUCLEOTIDE SEQUENCE [LARGE SCALE GENOMIC DNA]</scope>
    <source>
        <strain evidence="2 3">RR4-56</strain>
    </source>
</reference>
<keyword evidence="3" id="KW-1185">Reference proteome</keyword>
<evidence type="ECO:0000256" key="1">
    <source>
        <dbReference type="SAM" id="Phobius"/>
    </source>
</evidence>
<accession>A0A7L5BU85</accession>
<dbReference type="EMBL" id="CP049056">
    <property type="protein sequence ID" value="QIE54513.1"/>
    <property type="molecule type" value="Genomic_DNA"/>
</dbReference>
<feature type="transmembrane region" description="Helical" evidence="1">
    <location>
        <begin position="58"/>
        <end position="78"/>
    </location>
</feature>
<sequence>MSGAPQRRTLGSRYLYEPFDSAHARIETHERVFEERWVALNRILEQIESGLDRLERRLWLAVYGVAIALAGQILAFMLNTRPFP</sequence>
<evidence type="ECO:0000313" key="3">
    <source>
        <dbReference type="Proteomes" id="UP000503336"/>
    </source>
</evidence>
<dbReference type="KEGG" id="hdh:G5B40_03130"/>
<keyword evidence="1" id="KW-0472">Membrane</keyword>
<organism evidence="2 3">
    <name type="scientific">Pikeienuella piscinae</name>
    <dbReference type="NCBI Taxonomy" id="2748098"/>
    <lineage>
        <taxon>Bacteria</taxon>
        <taxon>Pseudomonadati</taxon>
        <taxon>Pseudomonadota</taxon>
        <taxon>Alphaproteobacteria</taxon>
        <taxon>Rhodobacterales</taxon>
        <taxon>Paracoccaceae</taxon>
        <taxon>Pikeienuella</taxon>
    </lineage>
</organism>
<proteinExistence type="predicted"/>
<evidence type="ECO:0008006" key="4">
    <source>
        <dbReference type="Google" id="ProtNLM"/>
    </source>
</evidence>
<gene>
    <name evidence="2" type="ORF">G5B40_03130</name>
</gene>
<evidence type="ECO:0000313" key="2">
    <source>
        <dbReference type="EMBL" id="QIE54513.1"/>
    </source>
</evidence>
<protein>
    <recommendedName>
        <fullName evidence="4">Gene transfer agent protein</fullName>
    </recommendedName>
</protein>
<dbReference type="RefSeq" id="WP_165094857.1">
    <property type="nucleotide sequence ID" value="NZ_CP049056.1"/>
</dbReference>